<accession>A0AC35FH62</accession>
<dbReference type="WBParaSite" id="PS1159_v2.g16778.t1">
    <property type="protein sequence ID" value="PS1159_v2.g16778.t1"/>
    <property type="gene ID" value="PS1159_v2.g16778"/>
</dbReference>
<proteinExistence type="predicted"/>
<sequence length="1217" mass="135477">MAALRKISSRFLVTKSSDENSIMHPGTSATESLLPESSTSESIKNASNKSLNGLQGHEIRKVSSAGRFKIFTNKSENNETTKKDRAETAPPEVAAVSVDPESSLISPEPIGKSVHFSVTEKDDENYDTITSANMDSTYMNAKSWRHQATLEHPPIIDFYRNTIDADSERNARPSMMQLLHGENASKVDLHDFKEMNVNIVETDIPQLKNSKSSKLEAFQPPPPPTTPRSKFGWIEGVFFRCILNIFGVMLYLRVSWVAGQAGIFLGTAVVLLASMVTTITALSTCAICTNGDVKGGGAYFLISRSLGPEFGGSIGLIFSVANAVGAAMYVVGFAETVRDLLKEYGIILIDGEMNDVRLIGLATCIILICIVFIGTGFESKMQMGLLVILSLSILDYFLGTIIPVSDEKRLRGLTGYSSATMTDNLLPNFRDGYNFFTKAIPLGTLSAIFLTTIIYILTIWTTGSTCVRDADGISFPEIDSNSTSIFQSYIIPECATNNTCPYGLMNYFQVMETGSLWGPLITAGIFAATLSSALASLVSAPKIFQAVCKDQLFPYITAFGKGSGKDEEPRRAYLLGFVISMIMVLIGDLNAIAPIISNFFLCSYALINYACFDNSFADSPGFRPAFKFYNMWVSLVGALLCISVMFVVSWSTALLTFIFFAALYFYLAHRKPDVNWGSSTQAHTYRNALMGLIKLENTIEHVKNFRPQILCLTGNPAARPSLVDFAYNITRGNSLMICGHVVPYPPCDYVFHIIRKLNFELRNWIKKRHIKSFYVAIANSSFRAGTQCLFQIAGLGRLKPNIVMIGFKQNWSSDSLEATNDYFGLIQDSFDSYMSVTVLRNAAGGLDFSDMMREQNIGDVSKLKIPEVVADEKLKRNESDASTEFPVPSEPIEHEEDEFPLDLLNEYLDEDLDDGEELGDEEEEEEVSNENYSASEGSSGEKRRDPSTGTEYSSSADEMKITLDTNGKSVKIEDIEAGLTKTATFERRSLIRRKRKNQSTKNTILGIMSSRRLTTAQRELLSSINRFQRKIKKGRIDVWWLYDDGGLTLLLPYLLTQPKSYLENAELRVFTISTSASGMEQEARNMAALLSKFRINFSDVMVIPDVHKKPQKSTVDEFERMIEPRRCHITDKNYQEGMITEAELASQKDKTQRQLRISELLKQHSSEADLIVLTLPVPRKGLISSCLYMAWIDMMTKNLPPTLLVRGNQTSVLTFYS</sequence>
<protein>
    <submittedName>
        <fullName evidence="2">Solute carrier family 12 member 2</fullName>
    </submittedName>
</protein>
<evidence type="ECO:0000313" key="1">
    <source>
        <dbReference type="Proteomes" id="UP000887580"/>
    </source>
</evidence>
<organism evidence="1 2">
    <name type="scientific">Panagrolaimus sp. PS1159</name>
    <dbReference type="NCBI Taxonomy" id="55785"/>
    <lineage>
        <taxon>Eukaryota</taxon>
        <taxon>Metazoa</taxon>
        <taxon>Ecdysozoa</taxon>
        <taxon>Nematoda</taxon>
        <taxon>Chromadorea</taxon>
        <taxon>Rhabditida</taxon>
        <taxon>Tylenchina</taxon>
        <taxon>Panagrolaimomorpha</taxon>
        <taxon>Panagrolaimoidea</taxon>
        <taxon>Panagrolaimidae</taxon>
        <taxon>Panagrolaimus</taxon>
    </lineage>
</organism>
<evidence type="ECO:0000313" key="2">
    <source>
        <dbReference type="WBParaSite" id="PS1159_v2.g16778.t1"/>
    </source>
</evidence>
<reference evidence="2" key="1">
    <citation type="submission" date="2022-11" db="UniProtKB">
        <authorList>
            <consortium name="WormBaseParasite"/>
        </authorList>
    </citation>
    <scope>IDENTIFICATION</scope>
</reference>
<name>A0AC35FH62_9BILA</name>
<dbReference type="Proteomes" id="UP000887580">
    <property type="component" value="Unplaced"/>
</dbReference>